<evidence type="ECO:0000256" key="1">
    <source>
        <dbReference type="SAM" id="MobiDB-lite"/>
    </source>
</evidence>
<accession>A0A1X2HI42</accession>
<evidence type="ECO:0000313" key="2">
    <source>
        <dbReference type="EMBL" id="ORY98765.1"/>
    </source>
</evidence>
<feature type="compositionally biased region" description="Basic residues" evidence="1">
    <location>
        <begin position="186"/>
        <end position="195"/>
    </location>
</feature>
<feature type="region of interest" description="Disordered" evidence="1">
    <location>
        <begin position="121"/>
        <end position="195"/>
    </location>
</feature>
<protein>
    <submittedName>
        <fullName evidence="2">HCNGP-like protein-domain-containing protein</fullName>
    </submittedName>
</protein>
<feature type="compositionally biased region" description="Basic and acidic residues" evidence="1">
    <location>
        <begin position="168"/>
        <end position="185"/>
    </location>
</feature>
<dbReference type="Proteomes" id="UP000242180">
    <property type="component" value="Unassembled WGS sequence"/>
</dbReference>
<reference evidence="2 3" key="1">
    <citation type="submission" date="2016-07" db="EMBL/GenBank/DDBJ databases">
        <title>Pervasive Adenine N6-methylation of Active Genes in Fungi.</title>
        <authorList>
            <consortium name="DOE Joint Genome Institute"/>
            <person name="Mondo S.J."/>
            <person name="Dannebaum R.O."/>
            <person name="Kuo R.C."/>
            <person name="Labutti K."/>
            <person name="Haridas S."/>
            <person name="Kuo A."/>
            <person name="Salamov A."/>
            <person name="Ahrendt S.R."/>
            <person name="Lipzen A."/>
            <person name="Sullivan W."/>
            <person name="Andreopoulos W.B."/>
            <person name="Clum A."/>
            <person name="Lindquist E."/>
            <person name="Daum C."/>
            <person name="Ramamoorthy G.K."/>
            <person name="Gryganskyi A."/>
            <person name="Culley D."/>
            <person name="Magnuson J.K."/>
            <person name="James T.Y."/>
            <person name="O'Malley M.A."/>
            <person name="Stajich J.E."/>
            <person name="Spatafora J.W."/>
            <person name="Visel A."/>
            <person name="Grigoriev I.V."/>
        </authorList>
    </citation>
    <scope>NUCLEOTIDE SEQUENCE [LARGE SCALE GENOMIC DNA]</scope>
    <source>
        <strain evidence="2 3">NRRL 2496</strain>
    </source>
</reference>
<dbReference type="OMA" id="YSEYSTH"/>
<feature type="region of interest" description="Disordered" evidence="1">
    <location>
        <begin position="1"/>
        <end position="32"/>
    </location>
</feature>
<dbReference type="EMBL" id="MCGN01000003">
    <property type="protein sequence ID" value="ORY98765.1"/>
    <property type="molecule type" value="Genomic_DNA"/>
</dbReference>
<keyword evidence="3" id="KW-1185">Reference proteome</keyword>
<dbReference type="PANTHER" id="PTHR13464">
    <property type="entry name" value="TRANSCRIPTIONAL REGULATOR PROTEIN HCNGP"/>
    <property type="match status" value="1"/>
</dbReference>
<evidence type="ECO:0000313" key="3">
    <source>
        <dbReference type="Proteomes" id="UP000242180"/>
    </source>
</evidence>
<proteinExistence type="predicted"/>
<feature type="non-terminal residue" evidence="2">
    <location>
        <position position="1"/>
    </location>
</feature>
<dbReference type="GO" id="GO:0006355">
    <property type="term" value="P:regulation of DNA-templated transcription"/>
    <property type="evidence" value="ECO:0007669"/>
    <property type="project" value="InterPro"/>
</dbReference>
<dbReference type="InterPro" id="IPR012479">
    <property type="entry name" value="SAP30BP"/>
</dbReference>
<organism evidence="2 3">
    <name type="scientific">Syncephalastrum racemosum</name>
    <name type="common">Filamentous fungus</name>
    <dbReference type="NCBI Taxonomy" id="13706"/>
    <lineage>
        <taxon>Eukaryota</taxon>
        <taxon>Fungi</taxon>
        <taxon>Fungi incertae sedis</taxon>
        <taxon>Mucoromycota</taxon>
        <taxon>Mucoromycotina</taxon>
        <taxon>Mucoromycetes</taxon>
        <taxon>Mucorales</taxon>
        <taxon>Syncephalastraceae</taxon>
        <taxon>Syncephalastrum</taxon>
    </lineage>
</organism>
<dbReference type="AlphaFoldDB" id="A0A1X2HI42"/>
<gene>
    <name evidence="2" type="ORF">BCR43DRAFT_437090</name>
</gene>
<dbReference type="STRING" id="13706.A0A1X2HI42"/>
<dbReference type="Pfam" id="PF07818">
    <property type="entry name" value="HCNGP"/>
    <property type="match status" value="1"/>
</dbReference>
<dbReference type="GO" id="GO:0005634">
    <property type="term" value="C:nucleus"/>
    <property type="evidence" value="ECO:0007669"/>
    <property type="project" value="TreeGrafter"/>
</dbReference>
<name>A0A1X2HI42_SYNRA</name>
<dbReference type="OrthoDB" id="1714508at2759"/>
<feature type="compositionally biased region" description="Low complexity" evidence="1">
    <location>
        <begin position="128"/>
        <end position="158"/>
    </location>
</feature>
<sequence>DPTRRRKALLTPRPIPGVENWGIPPESSTPIDSERAQKVAHFLSLRAKGHHLNEHLQQNRSFRNPRIYAKLVEFFDLDEHGSNMDKTDFDPHGFPKEAYIEEILAAQRRIAEEKALAQQHRTSVQFVPQQQQQPSPAQTQQPLPQQSQALQAAMATAQKVASRIARPPPDDYNKKRSRDEDDYKGRSRSSSRRRR</sequence>
<dbReference type="PANTHER" id="PTHR13464:SF0">
    <property type="entry name" value="SAP30-BINDING PROTEIN"/>
    <property type="match status" value="1"/>
</dbReference>
<dbReference type="InParanoid" id="A0A1X2HI42"/>
<comment type="caution">
    <text evidence="2">The sequence shown here is derived from an EMBL/GenBank/DDBJ whole genome shotgun (WGS) entry which is preliminary data.</text>
</comment>